<feature type="domain" description="Spondin-like TSP1" evidence="5">
    <location>
        <begin position="600"/>
        <end position="658"/>
    </location>
</feature>
<dbReference type="Pfam" id="PF19030">
    <property type="entry name" value="TSP1_ADAMTS"/>
    <property type="match status" value="3"/>
</dbReference>
<keyword evidence="2" id="KW-1015">Disulfide bond</keyword>
<accession>A0AAV3A5Q8</accession>
<feature type="domain" description="Spondin-like TSP1" evidence="5">
    <location>
        <begin position="732"/>
        <end position="790"/>
    </location>
</feature>
<gene>
    <name evidence="6" type="ORF">GDO54_015499</name>
</gene>
<dbReference type="FunFam" id="2.20.100.10:FF:000014">
    <property type="entry name" value="Thrombospondin type 1 domain containing 7A"/>
    <property type="match status" value="1"/>
</dbReference>
<dbReference type="FunFam" id="2.20.100.10:FF:000020">
    <property type="entry name" value="Thrombospondin type 1 domain containing 7A"/>
    <property type="match status" value="1"/>
</dbReference>
<reference evidence="6" key="1">
    <citation type="thesis" date="2020" institute="ProQuest LLC" country="789 East Eisenhower Parkway, Ann Arbor, MI, USA">
        <title>Comparative Genomics and Chromosome Evolution.</title>
        <authorList>
            <person name="Mudd A.B."/>
        </authorList>
    </citation>
    <scope>NUCLEOTIDE SEQUENCE</scope>
    <source>
        <strain evidence="6">1538</strain>
        <tissue evidence="6">Blood</tissue>
    </source>
</reference>
<protein>
    <recommendedName>
        <fullName evidence="5">Spondin-like TSP1 domain-containing protein</fullName>
    </recommendedName>
</protein>
<dbReference type="InterPro" id="IPR044004">
    <property type="entry name" value="TSP1_spondin_dom"/>
</dbReference>
<evidence type="ECO:0000256" key="4">
    <source>
        <dbReference type="SAM" id="SignalP"/>
    </source>
</evidence>
<dbReference type="FunFam" id="2.20.100.10:FF:000027">
    <property type="entry name" value="Thrombospondin type 1 domain containing 7A"/>
    <property type="match status" value="1"/>
</dbReference>
<dbReference type="InterPro" id="IPR000884">
    <property type="entry name" value="TSP1_rpt"/>
</dbReference>
<dbReference type="SUPFAM" id="SSF82895">
    <property type="entry name" value="TSP-1 type 1 repeat"/>
    <property type="match status" value="10"/>
</dbReference>
<evidence type="ECO:0000313" key="7">
    <source>
        <dbReference type="Proteomes" id="UP001181693"/>
    </source>
</evidence>
<dbReference type="FunFam" id="2.20.100.10:FF:000050">
    <property type="entry name" value="Thrombospondin type 1 domain containing 7B"/>
    <property type="match status" value="1"/>
</dbReference>
<dbReference type="Pfam" id="PF00090">
    <property type="entry name" value="TSP_1"/>
    <property type="match status" value="1"/>
</dbReference>
<dbReference type="InterPro" id="IPR051418">
    <property type="entry name" value="Spondin/Thrombospondin_T1"/>
</dbReference>
<keyword evidence="7" id="KW-1185">Reference proteome</keyword>
<evidence type="ECO:0000256" key="1">
    <source>
        <dbReference type="ARBA" id="ARBA00022729"/>
    </source>
</evidence>
<dbReference type="SMART" id="SM00209">
    <property type="entry name" value="TSP1"/>
    <property type="match status" value="13"/>
</dbReference>
<dbReference type="GO" id="GO:0005886">
    <property type="term" value="C:plasma membrane"/>
    <property type="evidence" value="ECO:0007669"/>
    <property type="project" value="TreeGrafter"/>
</dbReference>
<sequence length="1169" mass="131382">MYPTHDQVPGLSPWPNVQKYLLFLALLIPPVRADLGDKEGKHFFWKSGPWGQCVGECGPSGLQSRSVWCVHGDSWVTHISNCNPEDEPASQQNCFKICNWHKELFEWETTEWDLCVLVPFSQTGVKSRTSECVTAQRGLQHRQVNCVHKNNRSITSLEICEYFTPRPADEQSCLVPCPQDCILSEFSPWSTCSKNCGKHLQYRIRSVISPSLYGGSDCPNLTEWRPCPFNGFCSFGEEEHMYSLKVGPWSECRLPHLKEISFSGRTMLDFGSDSAERSTFRQESHRTQEGFDRWDTDVGYQTRQVQCMRSDGKNALLSICTQDNMPLHYQSCVMPKDCEVSVWGDWTSCSKTCQQGGTVLGLRSRRRTVKHMVIGDGKPCPELEETETCNTGSHSPCLGFSWRSSEWTDCQVSLLTKDNSPSMEEQVQCGGGIQTRKVFCAQTAIESGPHGQKEVYRPMDPEFCEGSPPSTTQLCNIHCPFECMLSPWTEWGPCIHENCQDPHVRKGFKFRRRHVLLHSEITDKNCPHLVESVPCDDPVCYKWAISGELHCIPENGDCGHGRYQINTTCRGQNGEPVSAELCVDEPPVQLVCKVPCSLDCVISEWSEWSPCSRSCSTKNAEGRQSRTRSILAYPGEGGKSCPSSQALYEYRSCNDHPCSALYWEVSPWELCTGESQILNGSLGKKDTCGIGLQSRKVFCMKSNTGQVASKRCPESTKPDTSQPCRLSCTRDCVVTLFSEWTPCPKTCQPGNDSVVKQSRYRIIMQEALDGGHQCPDTLYEERECEDVPVCLLYRWKPQDWSQCVLVPDYVRQGIAGGTESCGPGIQYREMSCVTTGDRPVDVTECIRWAGPAPPTVQECNLPCREDCTFTPWSKFTTCSTDCISYRVRRRTLSGRSKKRDRCQNSELYPLAETEACACEVYKSQPYGNWSDCIIRDGRNEMQLGVKACRDMKGCGEGVRLRAIACYDLTGKIVEPSLCSRSGYIEERCEVPCPFDCKLSDWSIWSSCSASCGTGVKVRSKFLKEKPYNGGRPCPKLDLKNQVYEVVPCYTECNQYLWVSEPWSACKLHSEGKTAGCGLGIQIRRVRCVNISDSAEDAFVNSTYCSNLETPSTRQNCSLTCLEECVMSNWGPWSQCSKSCDSFLVRSRTRFPLRIPANGKTCPEASETEP</sequence>
<dbReference type="Proteomes" id="UP001181693">
    <property type="component" value="Unassembled WGS sequence"/>
</dbReference>
<feature type="domain" description="Spondin-like TSP1" evidence="5">
    <location>
        <begin position="181"/>
        <end position="228"/>
    </location>
</feature>
<evidence type="ECO:0000313" key="6">
    <source>
        <dbReference type="EMBL" id="DBA19712.1"/>
    </source>
</evidence>
<organism evidence="6 7">
    <name type="scientific">Pyxicephalus adspersus</name>
    <name type="common">African bullfrog</name>
    <dbReference type="NCBI Taxonomy" id="30357"/>
    <lineage>
        <taxon>Eukaryota</taxon>
        <taxon>Metazoa</taxon>
        <taxon>Chordata</taxon>
        <taxon>Craniata</taxon>
        <taxon>Vertebrata</taxon>
        <taxon>Euteleostomi</taxon>
        <taxon>Amphibia</taxon>
        <taxon>Batrachia</taxon>
        <taxon>Anura</taxon>
        <taxon>Neobatrachia</taxon>
        <taxon>Ranoidea</taxon>
        <taxon>Pyxicephalidae</taxon>
        <taxon>Pyxicephalinae</taxon>
        <taxon>Pyxicephalus</taxon>
    </lineage>
</organism>
<dbReference type="PANTHER" id="PTHR11311">
    <property type="entry name" value="SPONDIN"/>
    <property type="match status" value="1"/>
</dbReference>
<evidence type="ECO:0000256" key="3">
    <source>
        <dbReference type="ARBA" id="ARBA00023180"/>
    </source>
</evidence>
<feature type="domain" description="Spondin-like TSP1" evidence="5">
    <location>
        <begin position="996"/>
        <end position="1041"/>
    </location>
</feature>
<dbReference type="InterPro" id="IPR036383">
    <property type="entry name" value="TSP1_rpt_sf"/>
</dbReference>
<proteinExistence type="predicted"/>
<dbReference type="FunFam" id="2.20.100.10:FF:000031">
    <property type="entry name" value="Thrombospondin type 1 domain containing 7A"/>
    <property type="match status" value="1"/>
</dbReference>
<feature type="chain" id="PRO_5043685461" description="Spondin-like TSP1 domain-containing protein" evidence="4">
    <location>
        <begin position="34"/>
        <end position="1169"/>
    </location>
</feature>
<keyword evidence="1 4" id="KW-0732">Signal</keyword>
<dbReference type="GO" id="GO:0030036">
    <property type="term" value="P:actin cytoskeleton organization"/>
    <property type="evidence" value="ECO:0007669"/>
    <property type="project" value="TreeGrafter"/>
</dbReference>
<dbReference type="FunFam" id="2.20.100.10:FF:000019">
    <property type="entry name" value="Thrombospondin type 1 domain containing 7A"/>
    <property type="match status" value="1"/>
</dbReference>
<evidence type="ECO:0000259" key="5">
    <source>
        <dbReference type="Pfam" id="PF19028"/>
    </source>
</evidence>
<feature type="signal peptide" evidence="4">
    <location>
        <begin position="1"/>
        <end position="33"/>
    </location>
</feature>
<feature type="domain" description="Spondin-like TSP1" evidence="5">
    <location>
        <begin position="338"/>
        <end position="391"/>
    </location>
</feature>
<keyword evidence="3" id="KW-0325">Glycoprotein</keyword>
<dbReference type="PANTHER" id="PTHR11311:SF7">
    <property type="entry name" value="THROMBOSPONDIN TYPE-1 DOMAIN-CONTAINING PROTEIN 7B"/>
    <property type="match status" value="1"/>
</dbReference>
<dbReference type="Gene3D" id="2.20.100.10">
    <property type="entry name" value="Thrombospondin type-1 (TSP1) repeat"/>
    <property type="match status" value="7"/>
</dbReference>
<comment type="caution">
    <text evidence="6">The sequence shown here is derived from an EMBL/GenBank/DDBJ whole genome shotgun (WGS) entry which is preliminary data.</text>
</comment>
<dbReference type="Pfam" id="PF19028">
    <property type="entry name" value="TSP1_spondin"/>
    <property type="match status" value="5"/>
</dbReference>
<evidence type="ECO:0000256" key="2">
    <source>
        <dbReference type="ARBA" id="ARBA00023157"/>
    </source>
</evidence>
<name>A0AAV3A5Q8_PYXAD</name>
<dbReference type="AlphaFoldDB" id="A0AAV3A5Q8"/>
<dbReference type="PROSITE" id="PS50092">
    <property type="entry name" value="TSP1"/>
    <property type="match status" value="11"/>
</dbReference>
<dbReference type="FunFam" id="2.20.100.10:FF:000015">
    <property type="entry name" value="Thrombospondin, type I, domain containing 7A"/>
    <property type="match status" value="1"/>
</dbReference>
<dbReference type="EMBL" id="DYDO01000008">
    <property type="protein sequence ID" value="DBA19712.1"/>
    <property type="molecule type" value="Genomic_DNA"/>
</dbReference>